<accession>A0A0R2KS00</accession>
<reference evidence="2 3" key="1">
    <citation type="journal article" date="2015" name="Genome Announc.">
        <title>Expanding the biotechnology potential of lactobacilli through comparative genomics of 213 strains and associated genera.</title>
        <authorList>
            <person name="Sun Z."/>
            <person name="Harris H.M."/>
            <person name="McCann A."/>
            <person name="Guo C."/>
            <person name="Argimon S."/>
            <person name="Zhang W."/>
            <person name="Yang X."/>
            <person name="Jeffery I.B."/>
            <person name="Cooney J.C."/>
            <person name="Kagawa T.F."/>
            <person name="Liu W."/>
            <person name="Song Y."/>
            <person name="Salvetti E."/>
            <person name="Wrobel A."/>
            <person name="Rasinkangas P."/>
            <person name="Parkhill J."/>
            <person name="Rea M.C."/>
            <person name="O'Sullivan O."/>
            <person name="Ritari J."/>
            <person name="Douillard F.P."/>
            <person name="Paul Ross R."/>
            <person name="Yang R."/>
            <person name="Briner A.E."/>
            <person name="Felis G.E."/>
            <person name="de Vos W.M."/>
            <person name="Barrangou R."/>
            <person name="Klaenhammer T.R."/>
            <person name="Caufield P.W."/>
            <person name="Cui Y."/>
            <person name="Zhang H."/>
            <person name="O'Toole P.W."/>
        </authorList>
    </citation>
    <scope>NUCLEOTIDE SEQUENCE [LARGE SCALE GENOMIC DNA]</scope>
    <source>
        <strain evidence="2 3">DSM 16698</strain>
    </source>
</reference>
<dbReference type="Pfam" id="PF09848">
    <property type="entry name" value="SLFN-g3_helicase"/>
    <property type="match status" value="1"/>
</dbReference>
<proteinExistence type="predicted"/>
<sequence>MNNQAFQKLSPNHPLTNEQNSLINRIIKFAAAHLQNKNIPAVFTIYGNAGTGKSVILSSLFDRIQKLSRNNTAPFSGTQNYFLVNHPELLKVYKQIAGPLQELYKKDYMRPTSFINQLDKKQKTADIVVIDEAHLLLSQPDHYNNFYHNNQLEEIIKLAKVVVLVFDEYQVLRMKSFWTKERLEQITHRYAHEEYVLHHQFRMTAPDNLINWFDAFTQETLRPLDKTMWQNYDFRIFTDAEKMRQEIIKRNNEEGLARVLSTSGYPSTLDGGKPYIKEGNFKMPWDQYNYTSTPWAEIPETINEVGSIYTCQGFDLNYAGIIIGPPISQVPHTNKLQVNLDKITDTEMFKKRNDLTDSRAKLKYEEKMVLNSLNVLFKRGIKGTYLYAHDPYLRQTLNSLFIQANCM</sequence>
<evidence type="ECO:0000313" key="3">
    <source>
        <dbReference type="Proteomes" id="UP000051529"/>
    </source>
</evidence>
<protein>
    <recommendedName>
        <fullName evidence="1">Schlafen group 3-like DNA/RNA helicase domain-containing protein</fullName>
    </recommendedName>
</protein>
<feature type="domain" description="Schlafen group 3-like DNA/RNA helicase" evidence="1">
    <location>
        <begin position="41"/>
        <end position="390"/>
    </location>
</feature>
<dbReference type="PATRIC" id="fig|695563.3.peg.206"/>
<dbReference type="Gene3D" id="3.40.50.300">
    <property type="entry name" value="P-loop containing nucleotide triphosphate hydrolases"/>
    <property type="match status" value="1"/>
</dbReference>
<evidence type="ECO:0000313" key="2">
    <source>
        <dbReference type="EMBL" id="KRN92328.1"/>
    </source>
</evidence>
<dbReference type="SUPFAM" id="SSF52540">
    <property type="entry name" value="P-loop containing nucleoside triphosphate hydrolases"/>
    <property type="match status" value="1"/>
</dbReference>
<evidence type="ECO:0000259" key="1">
    <source>
        <dbReference type="Pfam" id="PF09848"/>
    </source>
</evidence>
<dbReference type="AlphaFoldDB" id="A0A0R2KS00"/>
<name>A0A0R2KS00_LACAM</name>
<dbReference type="EMBL" id="JQBQ01000011">
    <property type="protein sequence ID" value="KRN92328.1"/>
    <property type="molecule type" value="Genomic_DNA"/>
</dbReference>
<organism evidence="2 3">
    <name type="scientific">Lactobacillus amylovorus subsp. animalium DSM 16698</name>
    <dbReference type="NCBI Taxonomy" id="695563"/>
    <lineage>
        <taxon>Bacteria</taxon>
        <taxon>Bacillati</taxon>
        <taxon>Bacillota</taxon>
        <taxon>Bacilli</taxon>
        <taxon>Lactobacillales</taxon>
        <taxon>Lactobacillaceae</taxon>
        <taxon>Lactobacillus</taxon>
        <taxon>Lactobacillus amylovorus subsp. animalium</taxon>
    </lineage>
</organism>
<comment type="caution">
    <text evidence="2">The sequence shown here is derived from an EMBL/GenBank/DDBJ whole genome shotgun (WGS) entry which is preliminary data.</text>
</comment>
<dbReference type="Proteomes" id="UP000051529">
    <property type="component" value="Unassembled WGS sequence"/>
</dbReference>
<dbReference type="InterPro" id="IPR027417">
    <property type="entry name" value="P-loop_NTPase"/>
</dbReference>
<dbReference type="RefSeq" id="WP_056985334.1">
    <property type="nucleotide sequence ID" value="NZ_JQBQ01000011.1"/>
</dbReference>
<dbReference type="InterPro" id="IPR018647">
    <property type="entry name" value="SLFN_3-like_DNA/RNA_helicase"/>
</dbReference>
<gene>
    <name evidence="2" type="ORF">IV44_GL000198</name>
</gene>